<dbReference type="PANTHER" id="PTHR35801:SF1">
    <property type="entry name" value="PHOSPHOSERINE PHOSPHATASE RSBX"/>
    <property type="match status" value="1"/>
</dbReference>
<dbReference type="InterPro" id="IPR001932">
    <property type="entry name" value="PPM-type_phosphatase-like_dom"/>
</dbReference>
<dbReference type="SUPFAM" id="SSF81606">
    <property type="entry name" value="PP2C-like"/>
    <property type="match status" value="1"/>
</dbReference>
<comment type="caution">
    <text evidence="2">The sequence shown here is derived from an EMBL/GenBank/DDBJ whole genome shotgun (WGS) entry which is preliminary data.</text>
</comment>
<name>A0ABT9W4V0_9BACI</name>
<feature type="domain" description="PPM-type phosphatase" evidence="1">
    <location>
        <begin position="8"/>
        <end position="197"/>
    </location>
</feature>
<accession>A0ABT9W4V0</accession>
<gene>
    <name evidence="2" type="ORF">J2S11_004218</name>
</gene>
<dbReference type="Proteomes" id="UP001235840">
    <property type="component" value="Unassembled WGS sequence"/>
</dbReference>
<keyword evidence="2" id="KW-0378">Hydrolase</keyword>
<proteinExistence type="predicted"/>
<evidence type="ECO:0000259" key="1">
    <source>
        <dbReference type="SMART" id="SM00331"/>
    </source>
</evidence>
<dbReference type="EMBL" id="JAUSTY010000026">
    <property type="protein sequence ID" value="MDQ0168265.1"/>
    <property type="molecule type" value="Genomic_DNA"/>
</dbReference>
<dbReference type="GO" id="GO:0016787">
    <property type="term" value="F:hydrolase activity"/>
    <property type="evidence" value="ECO:0007669"/>
    <property type="project" value="UniProtKB-KW"/>
</dbReference>
<dbReference type="EC" id="3.1.3.3" evidence="2"/>
<dbReference type="InterPro" id="IPR036457">
    <property type="entry name" value="PPM-type-like_dom_sf"/>
</dbReference>
<organism evidence="2 3">
    <name type="scientific">Caldalkalibacillus horti</name>
    <dbReference type="NCBI Taxonomy" id="77523"/>
    <lineage>
        <taxon>Bacteria</taxon>
        <taxon>Bacillati</taxon>
        <taxon>Bacillota</taxon>
        <taxon>Bacilli</taxon>
        <taxon>Bacillales</taxon>
        <taxon>Bacillaceae</taxon>
        <taxon>Caldalkalibacillus</taxon>
    </lineage>
</organism>
<evidence type="ECO:0000313" key="2">
    <source>
        <dbReference type="EMBL" id="MDQ0168265.1"/>
    </source>
</evidence>
<protein>
    <submittedName>
        <fullName evidence="2">Negative regulator of sigma-B (Phosphoserine phosphatase)</fullName>
        <ecNumber evidence="2">3.1.3.3</ecNumber>
    </submittedName>
</protein>
<dbReference type="InterPro" id="IPR039248">
    <property type="entry name" value="Ptase_RsbX"/>
</dbReference>
<dbReference type="RefSeq" id="WP_307397871.1">
    <property type="nucleotide sequence ID" value="NZ_BAAADK010000004.1"/>
</dbReference>
<keyword evidence="3" id="KW-1185">Reference proteome</keyword>
<dbReference type="Gene3D" id="3.60.40.10">
    <property type="entry name" value="PPM-type phosphatase domain"/>
    <property type="match status" value="1"/>
</dbReference>
<sequence length="199" mass="22058">MKVLDLEKAEIAVFQRSKGGQAVCGDAYVIEETESYLFLGIADGLGSGEEAKKAADQAVRCFTQQHHLPVHLILQECNRTLASTRGAVAGVMKVDYQHSSITFAGIGNIQGYFYTPNQKMFRTVSKPGFLNGRMIDVQGQTMPYSKGTTFTLFSDGVELNRAFFDLRKNQKPDVIISELYGNHKYFADDLTIITGRALM</sequence>
<evidence type="ECO:0000313" key="3">
    <source>
        <dbReference type="Proteomes" id="UP001235840"/>
    </source>
</evidence>
<dbReference type="PANTHER" id="PTHR35801">
    <property type="entry name" value="PHOSPHOSERINE PHOSPHATASE RSBX"/>
    <property type="match status" value="1"/>
</dbReference>
<reference evidence="2 3" key="1">
    <citation type="submission" date="2023-07" db="EMBL/GenBank/DDBJ databases">
        <title>Genomic Encyclopedia of Type Strains, Phase IV (KMG-IV): sequencing the most valuable type-strain genomes for metagenomic binning, comparative biology and taxonomic classification.</title>
        <authorList>
            <person name="Goeker M."/>
        </authorList>
    </citation>
    <scope>NUCLEOTIDE SEQUENCE [LARGE SCALE GENOMIC DNA]</scope>
    <source>
        <strain evidence="2 3">DSM 12751</strain>
    </source>
</reference>
<dbReference type="Pfam" id="PF07228">
    <property type="entry name" value="SpoIIE"/>
    <property type="match status" value="1"/>
</dbReference>
<dbReference type="SMART" id="SM00331">
    <property type="entry name" value="PP2C_SIG"/>
    <property type="match status" value="1"/>
</dbReference>